<dbReference type="EMBL" id="CAJVQC010128489">
    <property type="protein sequence ID" value="CAG8840965.1"/>
    <property type="molecule type" value="Genomic_DNA"/>
</dbReference>
<comment type="caution">
    <text evidence="1">The sequence shown here is derived from an EMBL/GenBank/DDBJ whole genome shotgun (WGS) entry which is preliminary data.</text>
</comment>
<dbReference type="Proteomes" id="UP000789920">
    <property type="component" value="Unassembled WGS sequence"/>
</dbReference>
<accession>A0ACA9SIM0</accession>
<gene>
    <name evidence="1" type="ORF">RPERSI_LOCUS31656</name>
</gene>
<keyword evidence="2" id="KW-1185">Reference proteome</keyword>
<feature type="non-terminal residue" evidence="1">
    <location>
        <position position="160"/>
    </location>
</feature>
<evidence type="ECO:0000313" key="1">
    <source>
        <dbReference type="EMBL" id="CAG8840965.1"/>
    </source>
</evidence>
<evidence type="ECO:0000313" key="2">
    <source>
        <dbReference type="Proteomes" id="UP000789920"/>
    </source>
</evidence>
<name>A0ACA9SIM0_9GLOM</name>
<sequence length="160" mass="18453">TPAYLREYEDYKGNKASFYHCDNCATQAYRYFRQEARDHERVQEEAQKKKEQAEQSSGKLTSSTSNATDADNQTKKGKKLEEQNEILEELIAKQEELQRLLAEELEKETPTIICAKCGQNISGKYWKNKQDQNVFCSESCYDGYYATEKCDDCGLKITGK</sequence>
<reference evidence="1" key="1">
    <citation type="submission" date="2021-06" db="EMBL/GenBank/DDBJ databases">
        <authorList>
            <person name="Kallberg Y."/>
            <person name="Tangrot J."/>
            <person name="Rosling A."/>
        </authorList>
    </citation>
    <scope>NUCLEOTIDE SEQUENCE</scope>
    <source>
        <strain evidence="1">MA461A</strain>
    </source>
</reference>
<feature type="non-terminal residue" evidence="1">
    <location>
        <position position="1"/>
    </location>
</feature>
<protein>
    <submittedName>
        <fullName evidence="1">5952_t:CDS:1</fullName>
    </submittedName>
</protein>
<organism evidence="1 2">
    <name type="scientific">Racocetra persica</name>
    <dbReference type="NCBI Taxonomy" id="160502"/>
    <lineage>
        <taxon>Eukaryota</taxon>
        <taxon>Fungi</taxon>
        <taxon>Fungi incertae sedis</taxon>
        <taxon>Mucoromycota</taxon>
        <taxon>Glomeromycotina</taxon>
        <taxon>Glomeromycetes</taxon>
        <taxon>Diversisporales</taxon>
        <taxon>Gigasporaceae</taxon>
        <taxon>Racocetra</taxon>
    </lineage>
</organism>
<proteinExistence type="predicted"/>